<organism evidence="2 3">
    <name type="scientific">Coccidioides immitis H538.4</name>
    <dbReference type="NCBI Taxonomy" id="396776"/>
    <lineage>
        <taxon>Eukaryota</taxon>
        <taxon>Fungi</taxon>
        <taxon>Dikarya</taxon>
        <taxon>Ascomycota</taxon>
        <taxon>Pezizomycotina</taxon>
        <taxon>Eurotiomycetes</taxon>
        <taxon>Eurotiomycetidae</taxon>
        <taxon>Onygenales</taxon>
        <taxon>Onygenaceae</taxon>
        <taxon>Coccidioides</taxon>
    </lineage>
</organism>
<dbReference type="Proteomes" id="UP000054563">
    <property type="component" value="Unassembled WGS sequence"/>
</dbReference>
<accession>A0A0J8RX94</accession>
<dbReference type="EMBL" id="DS017010">
    <property type="protein sequence ID" value="KMU89196.1"/>
    <property type="molecule type" value="Genomic_DNA"/>
</dbReference>
<evidence type="ECO:0000256" key="1">
    <source>
        <dbReference type="SAM" id="MobiDB-lite"/>
    </source>
</evidence>
<sequence>MGRSGSYLIELVPDKQRECFSSEKPYCRVPDAVGISINVFLSGEATEYIPTSNPARHPGTNRDRLDPLSCHGGIITMPNLRNGREQTSCPAWMSEQKTRGALVGDNVPARPLAHHKGRTRTLMGPP</sequence>
<feature type="region of interest" description="Disordered" evidence="1">
    <location>
        <begin position="107"/>
        <end position="126"/>
    </location>
</feature>
<protein>
    <submittedName>
        <fullName evidence="2">Uncharacterized protein</fullName>
    </submittedName>
</protein>
<reference evidence="3" key="1">
    <citation type="journal article" date="2010" name="Genome Res.">
        <title>Population genomic sequencing of Coccidioides fungi reveals recent hybridization and transposon control.</title>
        <authorList>
            <person name="Neafsey D.E."/>
            <person name="Barker B.M."/>
            <person name="Sharpton T.J."/>
            <person name="Stajich J.E."/>
            <person name="Park D.J."/>
            <person name="Whiston E."/>
            <person name="Hung C.-Y."/>
            <person name="McMahan C."/>
            <person name="White J."/>
            <person name="Sykes S."/>
            <person name="Heiman D."/>
            <person name="Young S."/>
            <person name="Zeng Q."/>
            <person name="Abouelleil A."/>
            <person name="Aftuck L."/>
            <person name="Bessette D."/>
            <person name="Brown A."/>
            <person name="FitzGerald M."/>
            <person name="Lui A."/>
            <person name="Macdonald J.P."/>
            <person name="Priest M."/>
            <person name="Orbach M.J."/>
            <person name="Galgiani J.N."/>
            <person name="Kirkland T.N."/>
            <person name="Cole G.T."/>
            <person name="Birren B.W."/>
            <person name="Henn M.R."/>
            <person name="Taylor J.W."/>
            <person name="Rounsley S.D."/>
        </authorList>
    </citation>
    <scope>NUCLEOTIDE SEQUENCE [LARGE SCALE GENOMIC DNA]</scope>
    <source>
        <strain evidence="3">H538.4</strain>
    </source>
</reference>
<evidence type="ECO:0000313" key="3">
    <source>
        <dbReference type="Proteomes" id="UP000054563"/>
    </source>
</evidence>
<gene>
    <name evidence="2" type="ORF">CIHG_07130</name>
</gene>
<proteinExistence type="predicted"/>
<name>A0A0J8RX94_COCIT</name>
<dbReference type="AlphaFoldDB" id="A0A0J8RX94"/>
<dbReference type="VEuPathDB" id="FungiDB:CIHG_07130"/>
<evidence type="ECO:0000313" key="2">
    <source>
        <dbReference type="EMBL" id="KMU89196.1"/>
    </source>
</evidence>